<name>A0A067NXU8_PLEO1</name>
<dbReference type="OrthoDB" id="3056136at2759"/>
<accession>A0A067NXU8</accession>
<sequence>MVNSDSAPKSLADLVFDPKHYSKLLASSSKDGQSSPQSKPTVQAQYTPQPSRQTTPGNPPPVSISDLILNGVTYDAILASSVKKLSVESPIADATSPMNSNFPPPNTPIDASHPVHRSMEQVVEEAMRPN</sequence>
<feature type="compositionally biased region" description="Low complexity" evidence="1">
    <location>
        <begin position="27"/>
        <end position="40"/>
    </location>
</feature>
<feature type="compositionally biased region" description="Polar residues" evidence="1">
    <location>
        <begin position="41"/>
        <end position="56"/>
    </location>
</feature>
<dbReference type="AlphaFoldDB" id="A0A067NXU8"/>
<dbReference type="Proteomes" id="UP000027073">
    <property type="component" value="Unassembled WGS sequence"/>
</dbReference>
<feature type="region of interest" description="Disordered" evidence="1">
    <location>
        <begin position="25"/>
        <end position="63"/>
    </location>
</feature>
<dbReference type="InParanoid" id="A0A067NXU8"/>
<evidence type="ECO:0000256" key="1">
    <source>
        <dbReference type="SAM" id="MobiDB-lite"/>
    </source>
</evidence>
<organism evidence="2 3">
    <name type="scientific">Pleurotus ostreatus (strain PC15)</name>
    <name type="common">Oyster mushroom</name>
    <dbReference type="NCBI Taxonomy" id="1137138"/>
    <lineage>
        <taxon>Eukaryota</taxon>
        <taxon>Fungi</taxon>
        <taxon>Dikarya</taxon>
        <taxon>Basidiomycota</taxon>
        <taxon>Agaricomycotina</taxon>
        <taxon>Agaricomycetes</taxon>
        <taxon>Agaricomycetidae</taxon>
        <taxon>Agaricales</taxon>
        <taxon>Pleurotineae</taxon>
        <taxon>Pleurotaceae</taxon>
        <taxon>Pleurotus</taxon>
    </lineage>
</organism>
<evidence type="ECO:0000313" key="2">
    <source>
        <dbReference type="EMBL" id="KDQ28441.1"/>
    </source>
</evidence>
<dbReference type="VEuPathDB" id="FungiDB:PLEOSDRAFT_1089697"/>
<protein>
    <submittedName>
        <fullName evidence="2">Uncharacterized protein</fullName>
    </submittedName>
</protein>
<feature type="region of interest" description="Disordered" evidence="1">
    <location>
        <begin position="94"/>
        <end position="113"/>
    </location>
</feature>
<reference evidence="3" key="1">
    <citation type="journal article" date="2014" name="Proc. Natl. Acad. Sci. U.S.A.">
        <title>Extensive sampling of basidiomycete genomes demonstrates inadequacy of the white-rot/brown-rot paradigm for wood decay fungi.</title>
        <authorList>
            <person name="Riley R."/>
            <person name="Salamov A.A."/>
            <person name="Brown D.W."/>
            <person name="Nagy L.G."/>
            <person name="Floudas D."/>
            <person name="Held B.W."/>
            <person name="Levasseur A."/>
            <person name="Lombard V."/>
            <person name="Morin E."/>
            <person name="Otillar R."/>
            <person name="Lindquist E.A."/>
            <person name="Sun H."/>
            <person name="LaButti K.M."/>
            <person name="Schmutz J."/>
            <person name="Jabbour D."/>
            <person name="Luo H."/>
            <person name="Baker S.E."/>
            <person name="Pisabarro A.G."/>
            <person name="Walton J.D."/>
            <person name="Blanchette R.A."/>
            <person name="Henrissat B."/>
            <person name="Martin F."/>
            <person name="Cullen D."/>
            <person name="Hibbett D.S."/>
            <person name="Grigoriev I.V."/>
        </authorList>
    </citation>
    <scope>NUCLEOTIDE SEQUENCE [LARGE SCALE GENOMIC DNA]</scope>
    <source>
        <strain evidence="3">PC15</strain>
    </source>
</reference>
<proteinExistence type="predicted"/>
<evidence type="ECO:0000313" key="3">
    <source>
        <dbReference type="Proteomes" id="UP000027073"/>
    </source>
</evidence>
<dbReference type="EMBL" id="KL198008">
    <property type="protein sequence ID" value="KDQ28441.1"/>
    <property type="molecule type" value="Genomic_DNA"/>
</dbReference>
<gene>
    <name evidence="2" type="ORF">PLEOSDRAFT_1089697</name>
</gene>
<dbReference type="HOGENOM" id="CLU_1939030_0_0_1"/>